<dbReference type="InterPro" id="IPR007438">
    <property type="entry name" value="DUF488"/>
</dbReference>
<dbReference type="PANTHER" id="PTHR39337:SF1">
    <property type="entry name" value="BLR5642 PROTEIN"/>
    <property type="match status" value="1"/>
</dbReference>
<dbReference type="AlphaFoldDB" id="A0A844GT05"/>
<sequence>MKIFTIGHSNHSIEKFIDLLKQHQISAIADVRSTPYSRYNQQYNQEKLKHELRRNNISYSFLGKELGARSDNPNCYEENKVVYDKIAQTEEFLKGLKRLKKGLKQYNIALMCAEKDPINCHRAILISRYLKKNKIDIWHILPNGQLESQTELEQRLIAFFELNLSQQLNLFEQNINFTKSEEELIEEAYTLQGEKIAYLQE</sequence>
<dbReference type="Proteomes" id="UP000437131">
    <property type="component" value="Unassembled WGS sequence"/>
</dbReference>
<evidence type="ECO:0000313" key="2">
    <source>
        <dbReference type="Proteomes" id="UP000437131"/>
    </source>
</evidence>
<dbReference type="PANTHER" id="PTHR39337">
    <property type="entry name" value="BLR5642 PROTEIN"/>
    <property type="match status" value="1"/>
</dbReference>
<protein>
    <submittedName>
        <fullName evidence="1">DUF488 family protein</fullName>
    </submittedName>
</protein>
<dbReference type="Pfam" id="PF04343">
    <property type="entry name" value="DUF488"/>
    <property type="match status" value="1"/>
</dbReference>
<organism evidence="1 2">
    <name type="scientific">Cyanobacterium aponinum 0216</name>
    <dbReference type="NCBI Taxonomy" id="2676140"/>
    <lineage>
        <taxon>Bacteria</taxon>
        <taxon>Bacillati</taxon>
        <taxon>Cyanobacteriota</taxon>
        <taxon>Cyanophyceae</taxon>
        <taxon>Oscillatoriophycideae</taxon>
        <taxon>Chroococcales</taxon>
        <taxon>Geminocystaceae</taxon>
        <taxon>Cyanobacterium</taxon>
    </lineage>
</organism>
<reference evidence="1 2" key="1">
    <citation type="submission" date="2019-11" db="EMBL/GenBank/DDBJ databases">
        <title>Isolation of a new High Light Tolerant Cyanobacteria.</title>
        <authorList>
            <person name="Dobson Z."/>
            <person name="Vaughn N."/>
            <person name="Vaughn M."/>
            <person name="Fromme P."/>
            <person name="Mazor Y."/>
        </authorList>
    </citation>
    <scope>NUCLEOTIDE SEQUENCE [LARGE SCALE GENOMIC DNA]</scope>
    <source>
        <strain evidence="1 2">0216</strain>
    </source>
</reference>
<name>A0A844GT05_9CHRO</name>
<comment type="caution">
    <text evidence="1">The sequence shown here is derived from an EMBL/GenBank/DDBJ whole genome shotgun (WGS) entry which is preliminary data.</text>
</comment>
<proteinExistence type="predicted"/>
<dbReference type="EMBL" id="WMIA01000015">
    <property type="protein sequence ID" value="MTF39634.1"/>
    <property type="molecule type" value="Genomic_DNA"/>
</dbReference>
<dbReference type="RefSeq" id="WP_155084145.1">
    <property type="nucleotide sequence ID" value="NZ_WMIA01000015.1"/>
</dbReference>
<gene>
    <name evidence="1" type="ORF">GGC33_11945</name>
</gene>
<evidence type="ECO:0000313" key="1">
    <source>
        <dbReference type="EMBL" id="MTF39634.1"/>
    </source>
</evidence>
<accession>A0A844GT05</accession>